<evidence type="ECO:0000313" key="1">
    <source>
        <dbReference type="EMBL" id="KOF73930.1"/>
    </source>
</evidence>
<reference evidence="1" key="1">
    <citation type="submission" date="2015-07" db="EMBL/GenBank/DDBJ databases">
        <title>MeaNS - Measles Nucleotide Surveillance Program.</title>
        <authorList>
            <person name="Tran T."/>
            <person name="Druce J."/>
        </authorList>
    </citation>
    <scope>NUCLEOTIDE SEQUENCE</scope>
    <source>
        <strain evidence="1">UCB-OBI-ISO-001</strain>
        <tissue evidence="1">Gonad</tissue>
    </source>
</reference>
<accession>A0A0L8GBL3</accession>
<sequence length="78" mass="8917">MCICPASNKLNVHVFMSNHQCPNSCIQLSHLAPTLQYTHTCALFPLLFAYIYMTKHMKHAHTHTSICLCTKVQQQTDQ</sequence>
<name>A0A0L8GBL3_OCTBM</name>
<proteinExistence type="predicted"/>
<protein>
    <submittedName>
        <fullName evidence="1">Uncharacterized protein</fullName>
    </submittedName>
</protein>
<dbReference type="AlphaFoldDB" id="A0A0L8GBL3"/>
<gene>
    <name evidence="1" type="ORF">OCBIM_22037083mg</name>
</gene>
<organism evidence="1">
    <name type="scientific">Octopus bimaculoides</name>
    <name type="common">California two-spotted octopus</name>
    <dbReference type="NCBI Taxonomy" id="37653"/>
    <lineage>
        <taxon>Eukaryota</taxon>
        <taxon>Metazoa</taxon>
        <taxon>Spiralia</taxon>
        <taxon>Lophotrochozoa</taxon>
        <taxon>Mollusca</taxon>
        <taxon>Cephalopoda</taxon>
        <taxon>Coleoidea</taxon>
        <taxon>Octopodiformes</taxon>
        <taxon>Octopoda</taxon>
        <taxon>Incirrata</taxon>
        <taxon>Octopodidae</taxon>
        <taxon>Octopus</taxon>
    </lineage>
</organism>
<dbReference type="EMBL" id="KQ422919">
    <property type="protein sequence ID" value="KOF73930.1"/>
    <property type="molecule type" value="Genomic_DNA"/>
</dbReference>